<dbReference type="PATRIC" id="fig|1114963.3.peg.4956"/>
<dbReference type="Proteomes" id="UP000052268">
    <property type="component" value="Unassembled WGS sequence"/>
</dbReference>
<dbReference type="AlphaFoldDB" id="A0A0J7XG20"/>
<name>A0A0J7XG20_9SPHN</name>
<comment type="caution">
    <text evidence="2">The sequence shown here is derived from an EMBL/GenBank/DDBJ whole genome shotgun (WGS) entry which is preliminary data.</text>
</comment>
<reference evidence="2 3" key="1">
    <citation type="journal article" date="2015" name="G3 (Bethesda)">
        <title>Insights into Ongoing Evolution of the Hexachlorocyclohexane Catabolic Pathway from Comparative Genomics of Ten Sphingomonadaceae Strains.</title>
        <authorList>
            <person name="Pearce S.L."/>
            <person name="Oakeshott J.G."/>
            <person name="Pandey G."/>
        </authorList>
    </citation>
    <scope>NUCLEOTIDE SEQUENCE [LARGE SCALE GENOMIC DNA]</scope>
    <source>
        <strain evidence="2 3">LL02</strain>
    </source>
</reference>
<keyword evidence="1" id="KW-1133">Transmembrane helix</keyword>
<protein>
    <submittedName>
        <fullName evidence="2">Uncharacterized protein</fullName>
    </submittedName>
</protein>
<proteinExistence type="predicted"/>
<feature type="transmembrane region" description="Helical" evidence="1">
    <location>
        <begin position="87"/>
        <end position="105"/>
    </location>
</feature>
<accession>A0A0J7XG20</accession>
<evidence type="ECO:0000313" key="2">
    <source>
        <dbReference type="EMBL" id="KMS50752.1"/>
    </source>
</evidence>
<keyword evidence="3" id="KW-1185">Reference proteome</keyword>
<feature type="transmembrane region" description="Helical" evidence="1">
    <location>
        <begin position="21"/>
        <end position="44"/>
    </location>
</feature>
<keyword evidence="1" id="KW-0472">Membrane</keyword>
<evidence type="ECO:0000256" key="1">
    <source>
        <dbReference type="SAM" id="Phobius"/>
    </source>
</evidence>
<keyword evidence="1" id="KW-0812">Transmembrane</keyword>
<sequence length="106" mass="11014">MNDAMRTTMQAAPRHSASPRVEAIAAWLIAALILAGGGIVARLIVDYPRLLPNSYIGFLIYRAGPTIALLWACAGAAIAINAATTRLMLLSALCGSIVAVLALAIL</sequence>
<dbReference type="EMBL" id="JACU01000015">
    <property type="protein sequence ID" value="KMS50752.1"/>
    <property type="molecule type" value="Genomic_DNA"/>
</dbReference>
<dbReference type="RefSeq" id="WP_020819818.1">
    <property type="nucleotide sequence ID" value="NZ_KQ130461.1"/>
</dbReference>
<feature type="transmembrane region" description="Helical" evidence="1">
    <location>
        <begin position="56"/>
        <end position="80"/>
    </location>
</feature>
<evidence type="ECO:0000313" key="3">
    <source>
        <dbReference type="Proteomes" id="UP000052268"/>
    </source>
</evidence>
<organism evidence="2 3">
    <name type="scientific">Novosphingobium barchaimii LL02</name>
    <dbReference type="NCBI Taxonomy" id="1114963"/>
    <lineage>
        <taxon>Bacteria</taxon>
        <taxon>Pseudomonadati</taxon>
        <taxon>Pseudomonadota</taxon>
        <taxon>Alphaproteobacteria</taxon>
        <taxon>Sphingomonadales</taxon>
        <taxon>Sphingomonadaceae</taxon>
        <taxon>Novosphingobium</taxon>
    </lineage>
</organism>
<gene>
    <name evidence="2" type="ORF">V474_06525</name>
</gene>